<dbReference type="GO" id="GO:0005524">
    <property type="term" value="F:ATP binding"/>
    <property type="evidence" value="ECO:0007669"/>
    <property type="project" value="UniProtKB-KW"/>
</dbReference>
<dbReference type="PROSITE" id="PS50893">
    <property type="entry name" value="ABC_TRANSPORTER_2"/>
    <property type="match status" value="1"/>
</dbReference>
<keyword evidence="4 10" id="KW-0067">ATP-binding</keyword>
<feature type="transmembrane region" description="Helical" evidence="7">
    <location>
        <begin position="126"/>
        <end position="149"/>
    </location>
</feature>
<comment type="subcellular location">
    <subcellularLocation>
        <location evidence="1">Cell membrane</location>
        <topology evidence="1">Multi-pass membrane protein</topology>
    </subcellularLocation>
</comment>
<dbReference type="EMBL" id="JAGGLJ010000025">
    <property type="protein sequence ID" value="MBP2026173.1"/>
    <property type="molecule type" value="Genomic_DNA"/>
</dbReference>
<keyword evidence="3" id="KW-0547">Nucleotide-binding</keyword>
<feature type="transmembrane region" description="Helical" evidence="7">
    <location>
        <begin position="236"/>
        <end position="257"/>
    </location>
</feature>
<dbReference type="Gene3D" id="3.40.50.300">
    <property type="entry name" value="P-loop containing nucleotide triphosphate hydrolases"/>
    <property type="match status" value="1"/>
</dbReference>
<keyword evidence="11" id="KW-1185">Reference proteome</keyword>
<feature type="transmembrane region" description="Helical" evidence="7">
    <location>
        <begin position="15"/>
        <end position="40"/>
    </location>
</feature>
<dbReference type="SMART" id="SM00382">
    <property type="entry name" value="AAA"/>
    <property type="match status" value="1"/>
</dbReference>
<feature type="domain" description="ABC transporter" evidence="8">
    <location>
        <begin position="332"/>
        <end position="568"/>
    </location>
</feature>
<dbReference type="Pfam" id="PF00005">
    <property type="entry name" value="ABC_tran"/>
    <property type="match status" value="1"/>
</dbReference>
<dbReference type="PANTHER" id="PTHR43394:SF1">
    <property type="entry name" value="ATP-BINDING CASSETTE SUB-FAMILY B MEMBER 10, MITOCHONDRIAL"/>
    <property type="match status" value="1"/>
</dbReference>
<dbReference type="InterPro" id="IPR027417">
    <property type="entry name" value="P-loop_NTPase"/>
</dbReference>
<evidence type="ECO:0000259" key="8">
    <source>
        <dbReference type="PROSITE" id="PS50893"/>
    </source>
</evidence>
<dbReference type="InterPro" id="IPR017871">
    <property type="entry name" value="ABC_transporter-like_CS"/>
</dbReference>
<dbReference type="InterPro" id="IPR003593">
    <property type="entry name" value="AAA+_ATPase"/>
</dbReference>
<evidence type="ECO:0000256" key="3">
    <source>
        <dbReference type="ARBA" id="ARBA00022741"/>
    </source>
</evidence>
<organism evidence="10 11">
    <name type="scientific">Peptoniphilus stercorisuis</name>
    <dbReference type="NCBI Taxonomy" id="1436965"/>
    <lineage>
        <taxon>Bacteria</taxon>
        <taxon>Bacillati</taxon>
        <taxon>Bacillota</taxon>
        <taxon>Tissierellia</taxon>
        <taxon>Tissierellales</taxon>
        <taxon>Peptoniphilaceae</taxon>
        <taxon>Peptoniphilus</taxon>
    </lineage>
</organism>
<dbReference type="Proteomes" id="UP001519306">
    <property type="component" value="Unassembled WGS sequence"/>
</dbReference>
<feature type="domain" description="ABC transmembrane type-1" evidence="9">
    <location>
        <begin position="16"/>
        <end position="298"/>
    </location>
</feature>
<gene>
    <name evidence="10" type="ORF">J2Z71_001731</name>
</gene>
<comment type="caution">
    <text evidence="10">The sequence shown here is derived from an EMBL/GenBank/DDBJ whole genome shotgun (WGS) entry which is preliminary data.</text>
</comment>
<evidence type="ECO:0000256" key="6">
    <source>
        <dbReference type="ARBA" id="ARBA00023136"/>
    </source>
</evidence>
<protein>
    <submittedName>
        <fullName evidence="10">ATP-binding cassette subfamily B multidrug efflux pump</fullName>
    </submittedName>
</protein>
<proteinExistence type="predicted"/>
<keyword evidence="2 7" id="KW-0812">Transmembrane</keyword>
<evidence type="ECO:0000256" key="7">
    <source>
        <dbReference type="SAM" id="Phobius"/>
    </source>
</evidence>
<dbReference type="PROSITE" id="PS50929">
    <property type="entry name" value="ABC_TM1F"/>
    <property type="match status" value="1"/>
</dbReference>
<keyword evidence="5 7" id="KW-1133">Transmembrane helix</keyword>
<reference evidence="10 11" key="1">
    <citation type="submission" date="2021-03" db="EMBL/GenBank/DDBJ databases">
        <title>Genomic Encyclopedia of Type Strains, Phase IV (KMG-IV): sequencing the most valuable type-strain genomes for metagenomic binning, comparative biology and taxonomic classification.</title>
        <authorList>
            <person name="Goeker M."/>
        </authorList>
    </citation>
    <scope>NUCLEOTIDE SEQUENCE [LARGE SCALE GENOMIC DNA]</scope>
    <source>
        <strain evidence="10 11">DSM 27563</strain>
    </source>
</reference>
<name>A0ABS4KEI0_9FIRM</name>
<feature type="transmembrane region" description="Helical" evidence="7">
    <location>
        <begin position="269"/>
        <end position="296"/>
    </location>
</feature>
<evidence type="ECO:0000313" key="10">
    <source>
        <dbReference type="EMBL" id="MBP2026173.1"/>
    </source>
</evidence>
<dbReference type="Gene3D" id="1.20.1560.10">
    <property type="entry name" value="ABC transporter type 1, transmembrane domain"/>
    <property type="match status" value="1"/>
</dbReference>
<dbReference type="InterPro" id="IPR003439">
    <property type="entry name" value="ABC_transporter-like_ATP-bd"/>
</dbReference>
<evidence type="ECO:0000259" key="9">
    <source>
        <dbReference type="PROSITE" id="PS50929"/>
    </source>
</evidence>
<dbReference type="SUPFAM" id="SSF90123">
    <property type="entry name" value="ABC transporter transmembrane region"/>
    <property type="match status" value="1"/>
</dbReference>
<dbReference type="RefSeq" id="WP_210062219.1">
    <property type="nucleotide sequence ID" value="NZ_JAGGLJ010000025.1"/>
</dbReference>
<dbReference type="SUPFAM" id="SSF52540">
    <property type="entry name" value="P-loop containing nucleoside triphosphate hydrolases"/>
    <property type="match status" value="1"/>
</dbReference>
<feature type="transmembrane region" description="Helical" evidence="7">
    <location>
        <begin position="155"/>
        <end position="173"/>
    </location>
</feature>
<dbReference type="InterPro" id="IPR011527">
    <property type="entry name" value="ABC1_TM_dom"/>
</dbReference>
<evidence type="ECO:0000256" key="2">
    <source>
        <dbReference type="ARBA" id="ARBA00022692"/>
    </source>
</evidence>
<sequence>MKFVLNYLKRYKRYLFLNLISASGFLLIDLGIPTIIAMGINNNFMDQNISYILKLSLIMFLFAIGGLLLLILLAYSSNKLVSNVIRDIRNDLFEKIESLSKDNFDKFGVSRLITNTGTDAYTIMQFLIVILRIGIMAPFMFIVSVFLIFRQSRSLALITVLAIPMMVITIALINTKTKPLSERQQKGLDNINLQIRESITGLRVIRGFNREDFKASQFESSSLNYANISKKLFQTVAFISPVFTLIFTVVQSSVMYVGAIQVNDGVLEYGMLVAFIEYVFMALLSFLMLGAVLMMLPRAQVAITRIKEVMDETPDIKSKKNAIKNNTIKGYVEFKNVSFAYSNDSEKPVIKNVSFKSKPGETIAFIGSTGSGKSTIMKLIPRLVDVSEGSILIDDIDIRDYNLDHLRGNIGYVPQKSTLFSGTIKENLQFGNKNASMEDLKKAANIAQAKEFINSTPEGFERVLSEGGTNLSGGQQQRLCIARALTRNVPIYIFDDSFSALDYKTDSILRHRLKDEIKDATFFIVAQRVGTVMDADKILVIDNGEVVGIGTHRELLKSCEVYYQIASSQLTKEELER</sequence>
<evidence type="ECO:0000256" key="4">
    <source>
        <dbReference type="ARBA" id="ARBA00022840"/>
    </source>
</evidence>
<dbReference type="CDD" id="cd18548">
    <property type="entry name" value="ABC_6TM_Tm287_like"/>
    <property type="match status" value="1"/>
</dbReference>
<evidence type="ECO:0000256" key="1">
    <source>
        <dbReference type="ARBA" id="ARBA00004651"/>
    </source>
</evidence>
<feature type="transmembrane region" description="Helical" evidence="7">
    <location>
        <begin position="52"/>
        <end position="75"/>
    </location>
</feature>
<accession>A0ABS4KEI0</accession>
<dbReference type="PANTHER" id="PTHR43394">
    <property type="entry name" value="ATP-DEPENDENT PERMEASE MDL1, MITOCHONDRIAL"/>
    <property type="match status" value="1"/>
</dbReference>
<keyword evidence="6 7" id="KW-0472">Membrane</keyword>
<dbReference type="InterPro" id="IPR039421">
    <property type="entry name" value="Type_1_exporter"/>
</dbReference>
<evidence type="ECO:0000256" key="5">
    <source>
        <dbReference type="ARBA" id="ARBA00022989"/>
    </source>
</evidence>
<evidence type="ECO:0000313" key="11">
    <source>
        <dbReference type="Proteomes" id="UP001519306"/>
    </source>
</evidence>
<dbReference type="InterPro" id="IPR036640">
    <property type="entry name" value="ABC1_TM_sf"/>
</dbReference>
<dbReference type="Pfam" id="PF00664">
    <property type="entry name" value="ABC_membrane"/>
    <property type="match status" value="1"/>
</dbReference>
<dbReference type="PROSITE" id="PS00211">
    <property type="entry name" value="ABC_TRANSPORTER_1"/>
    <property type="match status" value="1"/>
</dbReference>